<organism evidence="3 4">
    <name type="scientific">Lophiotrema nucula</name>
    <dbReference type="NCBI Taxonomy" id="690887"/>
    <lineage>
        <taxon>Eukaryota</taxon>
        <taxon>Fungi</taxon>
        <taxon>Dikarya</taxon>
        <taxon>Ascomycota</taxon>
        <taxon>Pezizomycotina</taxon>
        <taxon>Dothideomycetes</taxon>
        <taxon>Pleosporomycetidae</taxon>
        <taxon>Pleosporales</taxon>
        <taxon>Lophiotremataceae</taxon>
        <taxon>Lophiotrema</taxon>
    </lineage>
</organism>
<dbReference type="AlphaFoldDB" id="A0A6A5ZP90"/>
<feature type="region of interest" description="Disordered" evidence="1">
    <location>
        <begin position="39"/>
        <end position="62"/>
    </location>
</feature>
<proteinExistence type="predicted"/>
<evidence type="ECO:0000256" key="1">
    <source>
        <dbReference type="SAM" id="MobiDB-lite"/>
    </source>
</evidence>
<protein>
    <recommendedName>
        <fullName evidence="2">DUF7730 domain-containing protein</fullName>
    </recommendedName>
</protein>
<dbReference type="OrthoDB" id="4757095at2759"/>
<evidence type="ECO:0000313" key="3">
    <source>
        <dbReference type="EMBL" id="KAF2121259.1"/>
    </source>
</evidence>
<dbReference type="PANTHER" id="PTHR38790">
    <property type="entry name" value="2EXR DOMAIN-CONTAINING PROTEIN-RELATED"/>
    <property type="match status" value="1"/>
</dbReference>
<dbReference type="Pfam" id="PF24864">
    <property type="entry name" value="DUF7730"/>
    <property type="match status" value="1"/>
</dbReference>
<gene>
    <name evidence="3" type="ORF">BDV96DRAFT_563885</name>
</gene>
<evidence type="ECO:0000259" key="2">
    <source>
        <dbReference type="Pfam" id="PF24864"/>
    </source>
</evidence>
<accession>A0A6A5ZP90</accession>
<sequence length="367" mass="41802">MVRASSIALSIVCGPIVCAYIAFAACFCPARLRRYPESEEKKRFERRQKMAPRPLPVRPLERSLTLPAHASEEDDNEKQVVEQDDAALGKARGKTLDQAQSRLMRLPLELREMIWRAVLGDSNLHLVLKEQKLGYLRCKAPTEAECPREFNGRSLSRESCWGTTDGANIWSANPFTGIKEPTDGDIVPLLRTCRQIYSEAIPLLYTTNTFSVADLDVLRHFSCTILPKRFHSIRHLHISWSLSWPIYDALSQSLLLNNPCLYPPHDEATWEETWRIISEMKGLEEVKVRLGYFDGFRDPVCEGKMLAPLWKVGVDDSEGDEKGSVKKSKLKIFEVNVTWEGEDLEGAPFQLLRPPTNRWLASSDSDW</sequence>
<dbReference type="PROSITE" id="PS51257">
    <property type="entry name" value="PROKAR_LIPOPROTEIN"/>
    <property type="match status" value="1"/>
</dbReference>
<reference evidence="3" key="1">
    <citation type="journal article" date="2020" name="Stud. Mycol.">
        <title>101 Dothideomycetes genomes: a test case for predicting lifestyles and emergence of pathogens.</title>
        <authorList>
            <person name="Haridas S."/>
            <person name="Albert R."/>
            <person name="Binder M."/>
            <person name="Bloem J."/>
            <person name="Labutti K."/>
            <person name="Salamov A."/>
            <person name="Andreopoulos B."/>
            <person name="Baker S."/>
            <person name="Barry K."/>
            <person name="Bills G."/>
            <person name="Bluhm B."/>
            <person name="Cannon C."/>
            <person name="Castanera R."/>
            <person name="Culley D."/>
            <person name="Daum C."/>
            <person name="Ezra D."/>
            <person name="Gonzalez J."/>
            <person name="Henrissat B."/>
            <person name="Kuo A."/>
            <person name="Liang C."/>
            <person name="Lipzen A."/>
            <person name="Lutzoni F."/>
            <person name="Magnuson J."/>
            <person name="Mondo S."/>
            <person name="Nolan M."/>
            <person name="Ohm R."/>
            <person name="Pangilinan J."/>
            <person name="Park H.-J."/>
            <person name="Ramirez L."/>
            <person name="Alfaro M."/>
            <person name="Sun H."/>
            <person name="Tritt A."/>
            <person name="Yoshinaga Y."/>
            <person name="Zwiers L.-H."/>
            <person name="Turgeon B."/>
            <person name="Goodwin S."/>
            <person name="Spatafora J."/>
            <person name="Crous P."/>
            <person name="Grigoriev I."/>
        </authorList>
    </citation>
    <scope>NUCLEOTIDE SEQUENCE</scope>
    <source>
        <strain evidence="3">CBS 627.86</strain>
    </source>
</reference>
<dbReference type="EMBL" id="ML977312">
    <property type="protein sequence ID" value="KAF2121259.1"/>
    <property type="molecule type" value="Genomic_DNA"/>
</dbReference>
<keyword evidence="4" id="KW-1185">Reference proteome</keyword>
<dbReference type="InterPro" id="IPR056632">
    <property type="entry name" value="DUF7730"/>
</dbReference>
<dbReference type="Proteomes" id="UP000799770">
    <property type="component" value="Unassembled WGS sequence"/>
</dbReference>
<evidence type="ECO:0000313" key="4">
    <source>
        <dbReference type="Proteomes" id="UP000799770"/>
    </source>
</evidence>
<feature type="domain" description="DUF7730" evidence="2">
    <location>
        <begin position="97"/>
        <end position="296"/>
    </location>
</feature>
<name>A0A6A5ZP90_9PLEO</name>